<evidence type="ECO:0000313" key="4">
    <source>
        <dbReference type="EMBL" id="EER42692.1"/>
    </source>
</evidence>
<feature type="compositionally biased region" description="Low complexity" evidence="2">
    <location>
        <begin position="463"/>
        <end position="477"/>
    </location>
</feature>
<dbReference type="GO" id="GO:0006351">
    <property type="term" value="P:DNA-templated transcription"/>
    <property type="evidence" value="ECO:0007669"/>
    <property type="project" value="InterPro"/>
</dbReference>
<feature type="region of interest" description="Disordered" evidence="2">
    <location>
        <begin position="443"/>
        <end position="477"/>
    </location>
</feature>
<evidence type="ECO:0000313" key="5">
    <source>
        <dbReference type="Proteomes" id="UP000002624"/>
    </source>
</evidence>
<feature type="region of interest" description="Disordered" evidence="2">
    <location>
        <begin position="503"/>
        <end position="546"/>
    </location>
</feature>
<dbReference type="GO" id="GO:0008270">
    <property type="term" value="F:zinc ion binding"/>
    <property type="evidence" value="ECO:0007669"/>
    <property type="project" value="InterPro"/>
</dbReference>
<name>C6H8Q9_AJECH</name>
<dbReference type="PANTHER" id="PTHR47425">
    <property type="entry name" value="FARB-RELATED"/>
    <property type="match status" value="1"/>
</dbReference>
<evidence type="ECO:0000256" key="2">
    <source>
        <dbReference type="SAM" id="MobiDB-lite"/>
    </source>
</evidence>
<dbReference type="InterPro" id="IPR052761">
    <property type="entry name" value="Fungal_Detox/Toxin_TFs"/>
</dbReference>
<dbReference type="InterPro" id="IPR007219">
    <property type="entry name" value="XnlR_reg_dom"/>
</dbReference>
<reference evidence="5" key="1">
    <citation type="submission" date="2009-05" db="EMBL/GenBank/DDBJ databases">
        <title>The genome sequence of Ajellomyces capsulatus strain H143.</title>
        <authorList>
            <person name="Champion M."/>
            <person name="Cuomo C.A."/>
            <person name="Ma L.-J."/>
            <person name="Henn M.R."/>
            <person name="Sil A."/>
            <person name="Goldman B."/>
            <person name="Young S.K."/>
            <person name="Kodira C.D."/>
            <person name="Zeng Q."/>
            <person name="Koehrsen M."/>
            <person name="Alvarado L."/>
            <person name="Berlin A.M."/>
            <person name="Borenstein D."/>
            <person name="Chen Z."/>
            <person name="Engels R."/>
            <person name="Freedman E."/>
            <person name="Gellesch M."/>
            <person name="Goldberg J."/>
            <person name="Griggs A."/>
            <person name="Gujja S."/>
            <person name="Heiman D.I."/>
            <person name="Hepburn T.A."/>
            <person name="Howarth C."/>
            <person name="Jen D."/>
            <person name="Larson L."/>
            <person name="Lewis B."/>
            <person name="Mehta T."/>
            <person name="Park D."/>
            <person name="Pearson M."/>
            <person name="Roberts A."/>
            <person name="Saif S."/>
            <person name="Shea T.D."/>
            <person name="Shenoy N."/>
            <person name="Sisk P."/>
            <person name="Stolte C."/>
            <person name="Sykes S."/>
            <person name="Walk T."/>
            <person name="White J."/>
            <person name="Yandava C."/>
            <person name="Klein B."/>
            <person name="McEwen J.G."/>
            <person name="Puccia R."/>
            <person name="Goldman G.H."/>
            <person name="Felipe M.S."/>
            <person name="Nino-Vega G."/>
            <person name="San-Blas G."/>
            <person name="Taylor J.W."/>
            <person name="Mendoza L."/>
            <person name="Galagan J.E."/>
            <person name="Nusbaum C."/>
            <person name="Birren B.W."/>
        </authorList>
    </citation>
    <scope>NUCLEOTIDE SEQUENCE [LARGE SCALE GENOMIC DNA]</scope>
    <source>
        <strain evidence="5">H143</strain>
    </source>
</reference>
<protein>
    <submittedName>
        <fullName evidence="4">Fungal specific transcription factor</fullName>
    </submittedName>
</protein>
<feature type="compositionally biased region" description="Pro residues" evidence="2">
    <location>
        <begin position="522"/>
        <end position="540"/>
    </location>
</feature>
<dbReference type="HOGENOM" id="CLU_466145_0_0_1"/>
<feature type="domain" description="Xylanolytic transcriptional activator regulatory" evidence="3">
    <location>
        <begin position="14"/>
        <end position="86"/>
    </location>
</feature>
<dbReference type="eggNOG" id="ENOG502RHAD">
    <property type="taxonomic scope" value="Eukaryota"/>
</dbReference>
<sequence length="585" mass="65593">MSYWMETPFDQKDCFHWIGISLALARLNGMHFDATTASMDLDQRRIWRRTWWILYSRDKMIALGLRRPIRLRDGEHDLDMINLDDFDLQPFPTHLWQMIGASEVLNNPEYQRVLALLFIEKIKLCNHLHHALILQYPTPAEGIEMMRAARMALIPKQVVPDVTQIRHLDEGLDTWFANTPQETRYSPQFGCQLSEGEEVLHVHRAMLRLIYLATRSTLHLPKIIRALPNKLQPIELHRQSLEKVRHAAAGITSITQDLQHLNLTRYLPSNGTTPLLSAIAMFVIDALVSPGSSIKLSSINGLHQCLRTIVRLREIYPIADDFASAVEMLIRNISVHQHLEYLHNPLSIQDRPADCFDLTSAMTECYGPASEPKACPPSLKILDSIICHPRMREGSSASSSDTGTSAEIVRDMVYQDREHYGFANIDANANAYANANVNATGNPNETGFLLRPENRIGGGHNASTSSSSYSSPGSYSHCDSSTNTLSSYAVNYHMAQVPFQSANQADPAAAPRAGAGIESEPQPQPQPQPPLTEPGRPYPMPGQGMNDQSIQNVLSMFSGHYPMYDMGYTLCGDRPVHDVLPRNQR</sequence>
<keyword evidence="1" id="KW-0539">Nucleus</keyword>
<dbReference type="OrthoDB" id="4451586at2759"/>
<dbReference type="Proteomes" id="UP000002624">
    <property type="component" value="Unassembled WGS sequence"/>
</dbReference>
<evidence type="ECO:0000256" key="1">
    <source>
        <dbReference type="ARBA" id="ARBA00023242"/>
    </source>
</evidence>
<proteinExistence type="predicted"/>
<gene>
    <name evidence="4" type="ORF">HCDG_02590</name>
</gene>
<dbReference type="CDD" id="cd12148">
    <property type="entry name" value="fungal_TF_MHR"/>
    <property type="match status" value="1"/>
</dbReference>
<dbReference type="STRING" id="544712.C6H8Q9"/>
<dbReference type="GO" id="GO:0003677">
    <property type="term" value="F:DNA binding"/>
    <property type="evidence" value="ECO:0007669"/>
    <property type="project" value="InterPro"/>
</dbReference>
<dbReference type="AlphaFoldDB" id="C6H8Q9"/>
<organism evidence="4 5">
    <name type="scientific">Ajellomyces capsulatus (strain H143)</name>
    <name type="common">Darling's disease fungus</name>
    <name type="synonym">Histoplasma capsulatum</name>
    <dbReference type="NCBI Taxonomy" id="544712"/>
    <lineage>
        <taxon>Eukaryota</taxon>
        <taxon>Fungi</taxon>
        <taxon>Dikarya</taxon>
        <taxon>Ascomycota</taxon>
        <taxon>Pezizomycotina</taxon>
        <taxon>Eurotiomycetes</taxon>
        <taxon>Eurotiomycetidae</taxon>
        <taxon>Onygenales</taxon>
        <taxon>Ajellomycetaceae</taxon>
        <taxon>Histoplasma</taxon>
    </lineage>
</organism>
<dbReference type="Pfam" id="PF04082">
    <property type="entry name" value="Fungal_trans"/>
    <property type="match status" value="1"/>
</dbReference>
<dbReference type="SMART" id="SM00906">
    <property type="entry name" value="Fungal_trans"/>
    <property type="match status" value="1"/>
</dbReference>
<dbReference type="PANTHER" id="PTHR47425:SF3">
    <property type="entry name" value="ZN(II)2CYS6 TRANSCRIPTION FACTOR (EUROFUNG)"/>
    <property type="match status" value="1"/>
</dbReference>
<dbReference type="EMBL" id="GG692421">
    <property type="protein sequence ID" value="EER42692.1"/>
    <property type="molecule type" value="Genomic_DNA"/>
</dbReference>
<feature type="compositionally biased region" description="Low complexity" evidence="2">
    <location>
        <begin position="503"/>
        <end position="516"/>
    </location>
</feature>
<accession>C6H8Q9</accession>
<evidence type="ECO:0000259" key="3">
    <source>
        <dbReference type="SMART" id="SM00906"/>
    </source>
</evidence>
<dbReference type="VEuPathDB" id="FungiDB:HCDG_02590"/>